<evidence type="ECO:0000259" key="5">
    <source>
        <dbReference type="PROSITE" id="PS50887"/>
    </source>
</evidence>
<feature type="transmembrane region" description="Helical" evidence="4">
    <location>
        <begin position="126"/>
        <end position="144"/>
    </location>
</feature>
<dbReference type="GO" id="GO:1902201">
    <property type="term" value="P:negative regulation of bacterial-type flagellum-dependent cell motility"/>
    <property type="evidence" value="ECO:0007669"/>
    <property type="project" value="TreeGrafter"/>
</dbReference>
<dbReference type="EC" id="2.7.7.65" evidence="2"/>
<accession>A0A7C9K4C7</accession>
<comment type="cofactor">
    <cofactor evidence="1">
        <name>Mg(2+)</name>
        <dbReference type="ChEBI" id="CHEBI:18420"/>
    </cofactor>
</comment>
<dbReference type="PANTHER" id="PTHR45138:SF9">
    <property type="entry name" value="DIGUANYLATE CYCLASE DGCM-RELATED"/>
    <property type="match status" value="1"/>
</dbReference>
<reference evidence="6 7" key="1">
    <citation type="submission" date="2020-01" db="EMBL/GenBank/DDBJ databases">
        <title>Whole genome sequencing of Halomonas alkaliphila strain LS44.</title>
        <authorList>
            <person name="Kumar S."/>
            <person name="Paul D."/>
            <person name="Shouche Y."/>
            <person name="Suryavanshi M.V."/>
        </authorList>
    </citation>
    <scope>NUCLEOTIDE SEQUENCE [LARGE SCALE GENOMIC DNA]</scope>
    <source>
        <strain evidence="6 7">LS44</strain>
    </source>
</reference>
<evidence type="ECO:0000256" key="1">
    <source>
        <dbReference type="ARBA" id="ARBA00001946"/>
    </source>
</evidence>
<dbReference type="GO" id="GO:0043709">
    <property type="term" value="P:cell adhesion involved in single-species biofilm formation"/>
    <property type="evidence" value="ECO:0007669"/>
    <property type="project" value="TreeGrafter"/>
</dbReference>
<feature type="transmembrane region" description="Helical" evidence="4">
    <location>
        <begin position="71"/>
        <end position="91"/>
    </location>
</feature>
<dbReference type="SUPFAM" id="SSF55073">
    <property type="entry name" value="Nucleotide cyclase"/>
    <property type="match status" value="1"/>
</dbReference>
<dbReference type="Pfam" id="PF00990">
    <property type="entry name" value="GGDEF"/>
    <property type="match status" value="1"/>
</dbReference>
<evidence type="ECO:0000256" key="3">
    <source>
        <dbReference type="ARBA" id="ARBA00034247"/>
    </source>
</evidence>
<dbReference type="InterPro" id="IPR000160">
    <property type="entry name" value="GGDEF_dom"/>
</dbReference>
<name>A0A7C9K4C7_9GAMM</name>
<keyword evidence="4" id="KW-1133">Transmembrane helix</keyword>
<evidence type="ECO:0000313" key="6">
    <source>
        <dbReference type="EMBL" id="NDL69221.1"/>
    </source>
</evidence>
<protein>
    <recommendedName>
        <fullName evidence="2">diguanylate cyclase</fullName>
        <ecNumber evidence="2">2.7.7.65</ecNumber>
    </recommendedName>
</protein>
<dbReference type="GO" id="GO:0005886">
    <property type="term" value="C:plasma membrane"/>
    <property type="evidence" value="ECO:0007669"/>
    <property type="project" value="TreeGrafter"/>
</dbReference>
<dbReference type="RefSeq" id="WP_162217155.1">
    <property type="nucleotide sequence ID" value="NZ_JAAEHK010000001.1"/>
</dbReference>
<dbReference type="AlphaFoldDB" id="A0A7C9K4C7"/>
<dbReference type="CDD" id="cd01949">
    <property type="entry name" value="GGDEF"/>
    <property type="match status" value="1"/>
</dbReference>
<evidence type="ECO:0000313" key="7">
    <source>
        <dbReference type="Proteomes" id="UP000480312"/>
    </source>
</evidence>
<proteinExistence type="predicted"/>
<dbReference type="PROSITE" id="PS50887">
    <property type="entry name" value="GGDEF"/>
    <property type="match status" value="1"/>
</dbReference>
<evidence type="ECO:0000256" key="4">
    <source>
        <dbReference type="SAM" id="Phobius"/>
    </source>
</evidence>
<gene>
    <name evidence="6" type="ORF">GPL32_01700</name>
</gene>
<feature type="transmembrane region" description="Helical" evidence="4">
    <location>
        <begin position="103"/>
        <end position="120"/>
    </location>
</feature>
<feature type="transmembrane region" description="Helical" evidence="4">
    <location>
        <begin position="151"/>
        <end position="169"/>
    </location>
</feature>
<dbReference type="PANTHER" id="PTHR45138">
    <property type="entry name" value="REGULATORY COMPONENTS OF SENSORY TRANSDUCTION SYSTEM"/>
    <property type="match status" value="1"/>
</dbReference>
<dbReference type="GO" id="GO:0052621">
    <property type="term" value="F:diguanylate cyclase activity"/>
    <property type="evidence" value="ECO:0007669"/>
    <property type="project" value="UniProtKB-EC"/>
</dbReference>
<evidence type="ECO:0000256" key="2">
    <source>
        <dbReference type="ARBA" id="ARBA00012528"/>
    </source>
</evidence>
<dbReference type="EMBL" id="JAAEHK010000001">
    <property type="protein sequence ID" value="NDL69221.1"/>
    <property type="molecule type" value="Genomic_DNA"/>
</dbReference>
<feature type="domain" description="GGDEF" evidence="5">
    <location>
        <begin position="261"/>
        <end position="397"/>
    </location>
</feature>
<feature type="transmembrane region" description="Helical" evidence="4">
    <location>
        <begin position="40"/>
        <end position="59"/>
    </location>
</feature>
<organism evidence="6 7">
    <name type="scientific">Vreelandella alkaliphila</name>
    <dbReference type="NCBI Taxonomy" id="272774"/>
    <lineage>
        <taxon>Bacteria</taxon>
        <taxon>Pseudomonadati</taxon>
        <taxon>Pseudomonadota</taxon>
        <taxon>Gammaproteobacteria</taxon>
        <taxon>Oceanospirillales</taxon>
        <taxon>Halomonadaceae</taxon>
        <taxon>Vreelandella</taxon>
    </lineage>
</organism>
<keyword evidence="4" id="KW-0472">Membrane</keyword>
<dbReference type="InterPro" id="IPR050469">
    <property type="entry name" value="Diguanylate_Cyclase"/>
</dbReference>
<keyword evidence="4" id="KW-0812">Transmembrane</keyword>
<sequence>MINDALLKAVEEELEKRPWRLKFSEEVEARFEADTQRQRSLNMVVAGLIAASIYSLFLINDYSFRPDSFLTAVQLRIGVMLPIGLTILWLVYRGVAPAIRETLMATTVVVAMMVSCLIFVTSTEPYSYLDVFSFGLILVVGNIIYPLRFSYACASSGIGVLIMLAFIVAYEPMPIEAKRLAMFSIVAKALFTLFANYRLERSERSGYLLVLKEKIRSGYYLKDNRKLSRLSVTDPLTNIANRRQFDTIFPLRWQEAIDKHNFLGLMVIDIDYFKAYNDYYGHLQGDQCLRQVAATIQANSRDTDLVVRFGGEEFVVLMPNATSQAVRQAAERIRCSIEALYIPNYGCSGQRLVTVSIGVALLCPTNRFTPDEFLAHADTALYRAKRQGRNCVCVADIE</sequence>
<dbReference type="Proteomes" id="UP000480312">
    <property type="component" value="Unassembled WGS sequence"/>
</dbReference>
<comment type="caution">
    <text evidence="6">The sequence shown here is derived from an EMBL/GenBank/DDBJ whole genome shotgun (WGS) entry which is preliminary data.</text>
</comment>
<dbReference type="FunFam" id="3.30.70.270:FF:000001">
    <property type="entry name" value="Diguanylate cyclase domain protein"/>
    <property type="match status" value="1"/>
</dbReference>
<dbReference type="InterPro" id="IPR029787">
    <property type="entry name" value="Nucleotide_cyclase"/>
</dbReference>
<dbReference type="OrthoDB" id="9812260at2"/>
<comment type="catalytic activity">
    <reaction evidence="3">
        <text>2 GTP = 3',3'-c-di-GMP + 2 diphosphate</text>
        <dbReference type="Rhea" id="RHEA:24898"/>
        <dbReference type="ChEBI" id="CHEBI:33019"/>
        <dbReference type="ChEBI" id="CHEBI:37565"/>
        <dbReference type="ChEBI" id="CHEBI:58805"/>
        <dbReference type="EC" id="2.7.7.65"/>
    </reaction>
</comment>
<dbReference type="Gene3D" id="3.30.70.270">
    <property type="match status" value="1"/>
</dbReference>
<dbReference type="SMART" id="SM00267">
    <property type="entry name" value="GGDEF"/>
    <property type="match status" value="1"/>
</dbReference>
<dbReference type="NCBIfam" id="TIGR00254">
    <property type="entry name" value="GGDEF"/>
    <property type="match status" value="1"/>
</dbReference>
<dbReference type="InterPro" id="IPR043128">
    <property type="entry name" value="Rev_trsase/Diguanyl_cyclase"/>
</dbReference>